<evidence type="ECO:0000259" key="13">
    <source>
        <dbReference type="PROSITE" id="PS51038"/>
    </source>
</evidence>
<dbReference type="InterPro" id="IPR031303">
    <property type="entry name" value="C5_meth_CS"/>
</dbReference>
<dbReference type="Pfam" id="PF00385">
    <property type="entry name" value="Chromo"/>
    <property type="match status" value="1"/>
</dbReference>
<keyword evidence="5 9" id="KW-0949">S-adenosyl-L-methionine</keyword>
<dbReference type="SMART" id="SM00439">
    <property type="entry name" value="BAH"/>
    <property type="match status" value="1"/>
</dbReference>
<dbReference type="SMART" id="SM00298">
    <property type="entry name" value="CHROMO"/>
    <property type="match status" value="1"/>
</dbReference>
<keyword evidence="4 9" id="KW-0808">Transferase</keyword>
<sequence>MEILKLKFYFYFIFIGVAPIYFPIWRFQYTKSPSHLSDSNSISHNTLLIFLSQWSQPEMVGNIDGNGGEGSTSTLHPPSRPPLSPLSPHPSSITAGTGDEGSSSHLPSKTPLSPLCPQSSSLPSSASQDTPAVRLATGGEDSTSHPPIKPPISLLFPEPSSVTANHDSPPVHFGTGGEGSNSRPPSKPPLSPSPQQPSSITANHDTPAVHSGQISRRRSPRLIDCNNGGTDSSFDFNNLPKKKKARTTEPFSSLPNNVSFLIGDPVPDEEARRRWPWRYDCGELKSKGRFPNSNNDNGNEDKLVLNVKCHYLQANIESHIFDLGDYACVKGEEGSHDHVGRILEFFKTNSNEDFFRVQWFFRAEDTVIGKDEAASHDNKRLFYSTLKNDNPLDCILSKVKVLKIAPGVNLKSIPPCDYYYDMKYNIDYSTFSTIKDDVPCIKEEIHSNGSNDTNINGINNNLKAKKSELSLLDMYSGCGGMSTGLCFGAKASGVDLSTKWAVDANKDACESLRLNHPETQIRNESAEDFLDLIKEWDKLCKKYSVNEDKDEDEDEDSMLAESADDVSIPSKPDDIVTEDEYEVERLVDICYSDFGKNKRELTFKVRWAGYGPSDDTWEPLQELSNCEDKIQEFVQKGMKANILPRPGDVDIICGGPPCQGISGYNRHRNFESPLEDERNYQIVVFMETINFLRPKFILMENVGDILRFANGCLARYAISCLVRNHYQVRLGIMAAGCYGLPQFRLRVFLWGAHADNLPPFPLPTHDAIFKYGPPTGFERNVVAYDKGELRDLEECVLLKDAISDLPPVSNSEIRDEMKYGSDPETEFQKYIRATKSDMLGIPCIEKQKPKLHDHRPKELNEDDYLRVSRIPKTKGASFKDLPGIIVDDDYTVSRLPEADLMPSGKHWVPDYAINLLERKSARSFARLWWDETVSTVFCLPNFRVEAVLHPEQDRVLTIRENARLQGFPDFYVLCGTVNERYRQVGNAVAVPVGRALGYTLGMAFQKLTGDEPLTTLPPKFSHSTTIALLQPPVATTTTP</sequence>
<dbReference type="PROSITE" id="PS00095">
    <property type="entry name" value="C5_MTASE_2"/>
    <property type="match status" value="1"/>
</dbReference>
<evidence type="ECO:0000256" key="3">
    <source>
        <dbReference type="ARBA" id="ARBA00022603"/>
    </source>
</evidence>
<comment type="catalytic activity">
    <reaction evidence="8">
        <text>a 2'-deoxycytidine in DNA + S-adenosyl-L-methionine = a 5-methyl-2'-deoxycytidine in DNA + S-adenosyl-L-homocysteine + H(+)</text>
        <dbReference type="Rhea" id="RHEA:13681"/>
        <dbReference type="Rhea" id="RHEA-COMP:11369"/>
        <dbReference type="Rhea" id="RHEA-COMP:11370"/>
        <dbReference type="ChEBI" id="CHEBI:15378"/>
        <dbReference type="ChEBI" id="CHEBI:57856"/>
        <dbReference type="ChEBI" id="CHEBI:59789"/>
        <dbReference type="ChEBI" id="CHEBI:85452"/>
        <dbReference type="ChEBI" id="CHEBI:85454"/>
        <dbReference type="EC" id="2.1.1.37"/>
    </reaction>
</comment>
<dbReference type="SUPFAM" id="SSF54160">
    <property type="entry name" value="Chromo domain-like"/>
    <property type="match status" value="1"/>
</dbReference>
<feature type="domain" description="BAH" evidence="13">
    <location>
        <begin position="319"/>
        <end position="435"/>
    </location>
</feature>
<evidence type="ECO:0000256" key="9">
    <source>
        <dbReference type="PROSITE-ProRule" id="PRU01016"/>
    </source>
</evidence>
<comment type="subcellular location">
    <subcellularLocation>
        <location evidence="1">Nucleus</location>
    </subcellularLocation>
</comment>
<keyword evidence="6" id="KW-0238">DNA-binding</keyword>
<evidence type="ECO:0000256" key="2">
    <source>
        <dbReference type="ARBA" id="ARBA00011975"/>
    </source>
</evidence>
<dbReference type="PANTHER" id="PTHR10629">
    <property type="entry name" value="CYTOSINE-SPECIFIC METHYLTRANSFERASE"/>
    <property type="match status" value="1"/>
</dbReference>
<name>A0A9R1W0I8_LACSA</name>
<feature type="region of interest" description="Disordered" evidence="10">
    <location>
        <begin position="547"/>
        <end position="573"/>
    </location>
</feature>
<feature type="compositionally biased region" description="Polar residues" evidence="10">
    <location>
        <begin position="227"/>
        <end position="236"/>
    </location>
</feature>
<evidence type="ECO:0000256" key="8">
    <source>
        <dbReference type="ARBA" id="ARBA00047422"/>
    </source>
</evidence>
<dbReference type="GO" id="GO:0005634">
    <property type="term" value="C:nucleus"/>
    <property type="evidence" value="ECO:0000318"/>
    <property type="project" value="GO_Central"/>
</dbReference>
<dbReference type="InterPro" id="IPR018117">
    <property type="entry name" value="C5_DNA_meth_AS"/>
</dbReference>
<evidence type="ECO:0000313" key="14">
    <source>
        <dbReference type="EMBL" id="KAJ0216091.1"/>
    </source>
</evidence>
<protein>
    <recommendedName>
        <fullName evidence="2">DNA (cytosine-5-)-methyltransferase</fullName>
        <ecNumber evidence="2">2.1.1.37</ecNumber>
    </recommendedName>
</protein>
<dbReference type="PRINTS" id="PR00105">
    <property type="entry name" value="C5METTRFRASE"/>
</dbReference>
<reference evidence="14 15" key="1">
    <citation type="journal article" date="2017" name="Nat. Commun.">
        <title>Genome assembly with in vitro proximity ligation data and whole-genome triplication in lettuce.</title>
        <authorList>
            <person name="Reyes-Chin-Wo S."/>
            <person name="Wang Z."/>
            <person name="Yang X."/>
            <person name="Kozik A."/>
            <person name="Arikit S."/>
            <person name="Song C."/>
            <person name="Xia L."/>
            <person name="Froenicke L."/>
            <person name="Lavelle D.O."/>
            <person name="Truco M.J."/>
            <person name="Xia R."/>
            <person name="Zhu S."/>
            <person name="Xu C."/>
            <person name="Xu H."/>
            <person name="Xu X."/>
            <person name="Cox K."/>
            <person name="Korf I."/>
            <person name="Meyers B.C."/>
            <person name="Michelmore R.W."/>
        </authorList>
    </citation>
    <scope>NUCLEOTIDE SEQUENCE [LARGE SCALE GENOMIC DNA]</scope>
    <source>
        <strain evidence="15">cv. Salinas</strain>
        <tissue evidence="14">Seedlings</tissue>
    </source>
</reference>
<dbReference type="EMBL" id="NBSK02000003">
    <property type="protein sequence ID" value="KAJ0216091.1"/>
    <property type="molecule type" value="Genomic_DNA"/>
</dbReference>
<evidence type="ECO:0000256" key="11">
    <source>
        <dbReference type="SAM" id="Phobius"/>
    </source>
</evidence>
<dbReference type="InterPro" id="IPR023780">
    <property type="entry name" value="Chromo_domain"/>
</dbReference>
<dbReference type="PROSITE" id="PS51679">
    <property type="entry name" value="SAM_MT_C5"/>
    <property type="match status" value="1"/>
</dbReference>
<dbReference type="PROSITE" id="PS00598">
    <property type="entry name" value="CHROMO_1"/>
    <property type="match status" value="1"/>
</dbReference>
<dbReference type="PANTHER" id="PTHR10629:SF44">
    <property type="entry name" value="DNA (CYTOSINE-5-)-METHYLTRANSFERASE"/>
    <property type="match status" value="1"/>
</dbReference>
<dbReference type="PROSITE" id="PS00094">
    <property type="entry name" value="C5_MTASE_1"/>
    <property type="match status" value="1"/>
</dbReference>
<dbReference type="Gene3D" id="3.90.120.10">
    <property type="entry name" value="DNA Methylase, subunit A, domain 2"/>
    <property type="match status" value="1"/>
</dbReference>
<keyword evidence="11" id="KW-0472">Membrane</keyword>
<keyword evidence="7" id="KW-0539">Nucleus</keyword>
<comment type="similarity">
    <text evidence="9">Belongs to the class I-like SAM-binding methyltransferase superfamily. C5-methyltransferase family.</text>
</comment>
<feature type="active site" evidence="9">
    <location>
        <position position="658"/>
    </location>
</feature>
<feature type="transmembrane region" description="Helical" evidence="11">
    <location>
        <begin position="9"/>
        <end position="27"/>
    </location>
</feature>
<dbReference type="InterPro" id="IPR016197">
    <property type="entry name" value="Chromo-like_dom_sf"/>
</dbReference>
<evidence type="ECO:0000256" key="4">
    <source>
        <dbReference type="ARBA" id="ARBA00022679"/>
    </source>
</evidence>
<evidence type="ECO:0000313" key="15">
    <source>
        <dbReference type="Proteomes" id="UP000235145"/>
    </source>
</evidence>
<dbReference type="GO" id="GO:0044027">
    <property type="term" value="P:negative regulation of gene expression via chromosomal CpG island methylation"/>
    <property type="evidence" value="ECO:0000318"/>
    <property type="project" value="GO_Central"/>
</dbReference>
<dbReference type="Pfam" id="PF00145">
    <property type="entry name" value="DNA_methylase"/>
    <property type="match status" value="1"/>
</dbReference>
<dbReference type="InterPro" id="IPR023779">
    <property type="entry name" value="Chromodomain_CS"/>
</dbReference>
<evidence type="ECO:0000256" key="10">
    <source>
        <dbReference type="SAM" id="MobiDB-lite"/>
    </source>
</evidence>
<dbReference type="InterPro" id="IPR050390">
    <property type="entry name" value="C5-Methyltransferase"/>
</dbReference>
<feature type="domain" description="Chromo" evidence="12">
    <location>
        <begin position="581"/>
        <end position="645"/>
    </location>
</feature>
<dbReference type="GO" id="GO:0032259">
    <property type="term" value="P:methylation"/>
    <property type="evidence" value="ECO:0007669"/>
    <property type="project" value="UniProtKB-KW"/>
</dbReference>
<feature type="compositionally biased region" description="Pro residues" evidence="10">
    <location>
        <begin position="78"/>
        <end position="88"/>
    </location>
</feature>
<dbReference type="InterPro" id="IPR029063">
    <property type="entry name" value="SAM-dependent_MTases_sf"/>
</dbReference>
<dbReference type="InterPro" id="IPR000953">
    <property type="entry name" value="Chromo/chromo_shadow_dom"/>
</dbReference>
<feature type="region of interest" description="Disordered" evidence="10">
    <location>
        <begin position="60"/>
        <end position="240"/>
    </location>
</feature>
<dbReference type="Gene3D" id="3.40.50.150">
    <property type="entry name" value="Vaccinia Virus protein VP39"/>
    <property type="match status" value="1"/>
</dbReference>
<evidence type="ECO:0000256" key="6">
    <source>
        <dbReference type="ARBA" id="ARBA00023125"/>
    </source>
</evidence>
<dbReference type="EC" id="2.1.1.37" evidence="2"/>
<accession>A0A9R1W0I8</accession>
<gene>
    <name evidence="14" type="ORF">LSAT_V11C300116590</name>
</gene>
<evidence type="ECO:0000256" key="1">
    <source>
        <dbReference type="ARBA" id="ARBA00004123"/>
    </source>
</evidence>
<keyword evidence="15" id="KW-1185">Reference proteome</keyword>
<keyword evidence="3 9" id="KW-0489">Methyltransferase</keyword>
<feature type="compositionally biased region" description="Acidic residues" evidence="10">
    <location>
        <begin position="548"/>
        <end position="564"/>
    </location>
</feature>
<dbReference type="Pfam" id="PF01426">
    <property type="entry name" value="BAH"/>
    <property type="match status" value="1"/>
</dbReference>
<dbReference type="CDD" id="cd18635">
    <property type="entry name" value="CD_CMT3_like"/>
    <property type="match status" value="1"/>
</dbReference>
<dbReference type="Gene3D" id="2.30.30.490">
    <property type="match status" value="1"/>
</dbReference>
<proteinExistence type="inferred from homology"/>
<dbReference type="SUPFAM" id="SSF53335">
    <property type="entry name" value="S-adenosyl-L-methionine-dependent methyltransferases"/>
    <property type="match status" value="1"/>
</dbReference>
<evidence type="ECO:0000256" key="7">
    <source>
        <dbReference type="ARBA" id="ARBA00023242"/>
    </source>
</evidence>
<dbReference type="AlphaFoldDB" id="A0A9R1W0I8"/>
<keyword evidence="11" id="KW-0812">Transmembrane</keyword>
<evidence type="ECO:0000259" key="12">
    <source>
        <dbReference type="PROSITE" id="PS50013"/>
    </source>
</evidence>
<dbReference type="GO" id="GO:0003886">
    <property type="term" value="F:DNA (cytosine-5-)-methyltransferase activity"/>
    <property type="evidence" value="ECO:0000318"/>
    <property type="project" value="GO_Central"/>
</dbReference>
<dbReference type="PROSITE" id="PS50013">
    <property type="entry name" value="CHROMO_2"/>
    <property type="match status" value="1"/>
</dbReference>
<dbReference type="Proteomes" id="UP000235145">
    <property type="component" value="Unassembled WGS sequence"/>
</dbReference>
<organism evidence="14 15">
    <name type="scientific">Lactuca sativa</name>
    <name type="common">Garden lettuce</name>
    <dbReference type="NCBI Taxonomy" id="4236"/>
    <lineage>
        <taxon>Eukaryota</taxon>
        <taxon>Viridiplantae</taxon>
        <taxon>Streptophyta</taxon>
        <taxon>Embryophyta</taxon>
        <taxon>Tracheophyta</taxon>
        <taxon>Spermatophyta</taxon>
        <taxon>Magnoliopsida</taxon>
        <taxon>eudicotyledons</taxon>
        <taxon>Gunneridae</taxon>
        <taxon>Pentapetalae</taxon>
        <taxon>asterids</taxon>
        <taxon>campanulids</taxon>
        <taxon>Asterales</taxon>
        <taxon>Asteraceae</taxon>
        <taxon>Cichorioideae</taxon>
        <taxon>Cichorieae</taxon>
        <taxon>Lactucinae</taxon>
        <taxon>Lactuca</taxon>
    </lineage>
</organism>
<evidence type="ECO:0000256" key="5">
    <source>
        <dbReference type="ARBA" id="ARBA00022691"/>
    </source>
</evidence>
<dbReference type="GO" id="GO:0003677">
    <property type="term" value="F:DNA binding"/>
    <property type="evidence" value="ECO:0000318"/>
    <property type="project" value="GO_Central"/>
</dbReference>
<feature type="compositionally biased region" description="Pro residues" evidence="10">
    <location>
        <begin position="185"/>
        <end position="195"/>
    </location>
</feature>
<dbReference type="InterPro" id="IPR001025">
    <property type="entry name" value="BAH_dom"/>
</dbReference>
<dbReference type="PROSITE" id="PS51038">
    <property type="entry name" value="BAH"/>
    <property type="match status" value="1"/>
</dbReference>
<feature type="compositionally biased region" description="Low complexity" evidence="10">
    <location>
        <begin position="111"/>
        <end position="127"/>
    </location>
</feature>
<comment type="caution">
    <text evidence="14">The sequence shown here is derived from an EMBL/GenBank/DDBJ whole genome shotgun (WGS) entry which is preliminary data.</text>
</comment>
<dbReference type="GO" id="GO:0003682">
    <property type="term" value="F:chromatin binding"/>
    <property type="evidence" value="ECO:0007669"/>
    <property type="project" value="InterPro"/>
</dbReference>
<dbReference type="InterPro" id="IPR001525">
    <property type="entry name" value="C5_MeTfrase"/>
</dbReference>
<dbReference type="InterPro" id="IPR043151">
    <property type="entry name" value="BAH_sf"/>
</dbReference>
<keyword evidence="11" id="KW-1133">Transmembrane helix</keyword>